<evidence type="ECO:0000256" key="5">
    <source>
        <dbReference type="SAM" id="Phobius"/>
    </source>
</evidence>
<dbReference type="Proteomes" id="UP000663828">
    <property type="component" value="Unassembled WGS sequence"/>
</dbReference>
<dbReference type="Gene3D" id="1.20.1070.10">
    <property type="entry name" value="Rhodopsin 7-helix transmembrane proteins"/>
    <property type="match status" value="1"/>
</dbReference>
<dbReference type="GO" id="GO:0005886">
    <property type="term" value="C:plasma membrane"/>
    <property type="evidence" value="ECO:0007669"/>
    <property type="project" value="TreeGrafter"/>
</dbReference>
<dbReference type="EMBL" id="CAJNOR010001004">
    <property type="protein sequence ID" value="CAF1054813.1"/>
    <property type="molecule type" value="Genomic_DNA"/>
</dbReference>
<organism evidence="7 9">
    <name type="scientific">Adineta ricciae</name>
    <name type="common">Rotifer</name>
    <dbReference type="NCBI Taxonomy" id="249248"/>
    <lineage>
        <taxon>Eukaryota</taxon>
        <taxon>Metazoa</taxon>
        <taxon>Spiralia</taxon>
        <taxon>Gnathifera</taxon>
        <taxon>Rotifera</taxon>
        <taxon>Eurotatoria</taxon>
        <taxon>Bdelloidea</taxon>
        <taxon>Adinetida</taxon>
        <taxon>Adinetidae</taxon>
        <taxon>Adineta</taxon>
    </lineage>
</organism>
<feature type="transmembrane region" description="Helical" evidence="5">
    <location>
        <begin position="56"/>
        <end position="80"/>
    </location>
</feature>
<keyword evidence="4 5" id="KW-0472">Membrane</keyword>
<comment type="subcellular location">
    <subcellularLocation>
        <location evidence="1">Membrane</location>
    </subcellularLocation>
</comment>
<dbReference type="EMBL" id="CAJNOJ010000102">
    <property type="protein sequence ID" value="CAF1114273.1"/>
    <property type="molecule type" value="Genomic_DNA"/>
</dbReference>
<keyword evidence="3 5" id="KW-1133">Transmembrane helix</keyword>
<dbReference type="CDD" id="cd14978">
    <property type="entry name" value="7tmA_FMRFamide_R-like"/>
    <property type="match status" value="1"/>
</dbReference>
<evidence type="ECO:0000313" key="8">
    <source>
        <dbReference type="EMBL" id="CAF1114273.1"/>
    </source>
</evidence>
<feature type="transmembrane region" description="Helical" evidence="5">
    <location>
        <begin position="201"/>
        <end position="227"/>
    </location>
</feature>
<dbReference type="InterPro" id="IPR017452">
    <property type="entry name" value="GPCR_Rhodpsn_7TM"/>
</dbReference>
<dbReference type="OrthoDB" id="5864054at2759"/>
<evidence type="ECO:0000313" key="7">
    <source>
        <dbReference type="EMBL" id="CAF1054813.1"/>
    </source>
</evidence>
<name>A0A814KV37_ADIRI</name>
<keyword evidence="2 5" id="KW-0812">Transmembrane</keyword>
<feature type="transmembrane region" description="Helical" evidence="5">
    <location>
        <begin position="100"/>
        <end position="126"/>
    </location>
</feature>
<protein>
    <recommendedName>
        <fullName evidence="6">G-protein coupled receptors family 1 profile domain-containing protein</fullName>
    </recommendedName>
</protein>
<comment type="caution">
    <text evidence="7">The sequence shown here is derived from an EMBL/GenBank/DDBJ whole genome shotgun (WGS) entry which is preliminary data.</text>
</comment>
<dbReference type="Proteomes" id="UP000663852">
    <property type="component" value="Unassembled WGS sequence"/>
</dbReference>
<feature type="transmembrane region" description="Helical" evidence="5">
    <location>
        <begin position="260"/>
        <end position="284"/>
    </location>
</feature>
<feature type="transmembrane region" description="Helical" evidence="5">
    <location>
        <begin position="25"/>
        <end position="44"/>
    </location>
</feature>
<feature type="transmembrane region" description="Helical" evidence="5">
    <location>
        <begin position="296"/>
        <end position="315"/>
    </location>
</feature>
<dbReference type="GO" id="GO:0008528">
    <property type="term" value="F:G protein-coupled peptide receptor activity"/>
    <property type="evidence" value="ECO:0007669"/>
    <property type="project" value="InterPro"/>
</dbReference>
<evidence type="ECO:0000256" key="2">
    <source>
        <dbReference type="ARBA" id="ARBA00022692"/>
    </source>
</evidence>
<evidence type="ECO:0000313" key="9">
    <source>
        <dbReference type="Proteomes" id="UP000663828"/>
    </source>
</evidence>
<dbReference type="InterPro" id="IPR019427">
    <property type="entry name" value="7TM_GPCR_serpentine_rcpt_Srw"/>
</dbReference>
<sequence length="376" mass="43148">MMLSNVSNRVLIRFTENYAQIHGRIVFPLTIFGILTSIVTIAVLNRKNFRTPTNLILQHVAFFDTVVSISYNIFSLYFYILHDPNPFVGQSIFWPRFAIFHSNVGLTAHTIALWLTCLLAIIRYIIISKPKKVVINSIHVTILVWIVAMTICLLMIPNYLLWSVVPHPAREYFPQSYDENATEIVYWVSTATGGRLERVSFGILAICFKILPVFILIVFSVLLILNIHHARQLRERLRRRCSGVSSSSSRLKRELRTTTMLVFITLFTVLVEFPQGLLLIATGIDKEFFVLYSHLGDIWDITSIGSSFITFIMYCSMSQQFRMEMYALILPKWFTTVFNIKKATTDIPNGINLQPRTTITHTILMSPGTTRTPQDL</sequence>
<proteinExistence type="predicted"/>
<dbReference type="AlphaFoldDB" id="A0A814KV37"/>
<dbReference type="PROSITE" id="PS50262">
    <property type="entry name" value="G_PROTEIN_RECEP_F1_2"/>
    <property type="match status" value="1"/>
</dbReference>
<dbReference type="Pfam" id="PF10324">
    <property type="entry name" value="7TM_GPCR_Srw"/>
    <property type="match status" value="1"/>
</dbReference>
<dbReference type="SUPFAM" id="SSF81321">
    <property type="entry name" value="Family A G protein-coupled receptor-like"/>
    <property type="match status" value="1"/>
</dbReference>
<dbReference type="PANTHER" id="PTHR46273:SF4">
    <property type="entry name" value="AT19640P"/>
    <property type="match status" value="1"/>
</dbReference>
<evidence type="ECO:0000259" key="6">
    <source>
        <dbReference type="PROSITE" id="PS50262"/>
    </source>
</evidence>
<dbReference type="InterPro" id="IPR053219">
    <property type="entry name" value="GPCR_Dmsr-1"/>
</dbReference>
<evidence type="ECO:0000256" key="1">
    <source>
        <dbReference type="ARBA" id="ARBA00004370"/>
    </source>
</evidence>
<feature type="domain" description="G-protein coupled receptors family 1 profile" evidence="6">
    <location>
        <begin position="35"/>
        <end position="314"/>
    </location>
</feature>
<keyword evidence="9" id="KW-1185">Reference proteome</keyword>
<dbReference type="PANTHER" id="PTHR46273">
    <property type="entry name" value="MYOSUPPRESSIN RECEPTOR 1, ISOFORM B-RELATED"/>
    <property type="match status" value="1"/>
</dbReference>
<evidence type="ECO:0000256" key="4">
    <source>
        <dbReference type="ARBA" id="ARBA00023136"/>
    </source>
</evidence>
<evidence type="ECO:0000256" key="3">
    <source>
        <dbReference type="ARBA" id="ARBA00022989"/>
    </source>
</evidence>
<gene>
    <name evidence="8" type="ORF">EDS130_LOCUS20698</name>
    <name evidence="7" type="ORF">XAT740_LOCUS15967</name>
</gene>
<feature type="transmembrane region" description="Helical" evidence="5">
    <location>
        <begin position="133"/>
        <end position="156"/>
    </location>
</feature>
<reference evidence="7" key="1">
    <citation type="submission" date="2021-02" db="EMBL/GenBank/DDBJ databases">
        <authorList>
            <person name="Nowell W R."/>
        </authorList>
    </citation>
    <scope>NUCLEOTIDE SEQUENCE</scope>
</reference>
<accession>A0A814KV37</accession>